<gene>
    <name evidence="1" type="ORF">METZ01_LOCUS385599</name>
</gene>
<accession>A0A382UFX5</accession>
<sequence>MPLSEKLDKGFESLVDTLFGSGQQEYYKGGL</sequence>
<feature type="non-terminal residue" evidence="1">
    <location>
        <position position="31"/>
    </location>
</feature>
<protein>
    <submittedName>
        <fullName evidence="1">Uncharacterized protein</fullName>
    </submittedName>
</protein>
<name>A0A382UFX5_9ZZZZ</name>
<proteinExistence type="predicted"/>
<organism evidence="1">
    <name type="scientific">marine metagenome</name>
    <dbReference type="NCBI Taxonomy" id="408172"/>
    <lineage>
        <taxon>unclassified sequences</taxon>
        <taxon>metagenomes</taxon>
        <taxon>ecological metagenomes</taxon>
    </lineage>
</organism>
<dbReference type="AlphaFoldDB" id="A0A382UFX5"/>
<dbReference type="EMBL" id="UINC01143686">
    <property type="protein sequence ID" value="SVD32745.1"/>
    <property type="molecule type" value="Genomic_DNA"/>
</dbReference>
<reference evidence="1" key="1">
    <citation type="submission" date="2018-05" db="EMBL/GenBank/DDBJ databases">
        <authorList>
            <person name="Lanie J.A."/>
            <person name="Ng W.-L."/>
            <person name="Kazmierczak K.M."/>
            <person name="Andrzejewski T.M."/>
            <person name="Davidsen T.M."/>
            <person name="Wayne K.J."/>
            <person name="Tettelin H."/>
            <person name="Glass J.I."/>
            <person name="Rusch D."/>
            <person name="Podicherti R."/>
            <person name="Tsui H.-C.T."/>
            <person name="Winkler M.E."/>
        </authorList>
    </citation>
    <scope>NUCLEOTIDE SEQUENCE</scope>
</reference>
<evidence type="ECO:0000313" key="1">
    <source>
        <dbReference type="EMBL" id="SVD32745.1"/>
    </source>
</evidence>